<dbReference type="InterPro" id="IPR020449">
    <property type="entry name" value="Tscrpt_reg_AraC-type_HTH"/>
</dbReference>
<dbReference type="GO" id="GO:0043565">
    <property type="term" value="F:sequence-specific DNA binding"/>
    <property type="evidence" value="ECO:0007669"/>
    <property type="project" value="InterPro"/>
</dbReference>
<dbReference type="Gene3D" id="1.10.10.60">
    <property type="entry name" value="Homeodomain-like"/>
    <property type="match status" value="2"/>
</dbReference>
<keyword evidence="1" id="KW-0805">Transcription regulation</keyword>
<dbReference type="PRINTS" id="PR00032">
    <property type="entry name" value="HTHARAC"/>
</dbReference>
<dbReference type="InterPro" id="IPR009057">
    <property type="entry name" value="Homeodomain-like_sf"/>
</dbReference>
<dbReference type="SUPFAM" id="SSF46689">
    <property type="entry name" value="Homeodomain-like"/>
    <property type="match status" value="2"/>
</dbReference>
<keyword evidence="2" id="KW-0238">DNA-binding</keyword>
<feature type="domain" description="HTH araC/xylS-type" evidence="4">
    <location>
        <begin position="63"/>
        <end position="161"/>
    </location>
</feature>
<dbReference type="InterPro" id="IPR018060">
    <property type="entry name" value="HTH_AraC"/>
</dbReference>
<evidence type="ECO:0000259" key="4">
    <source>
        <dbReference type="PROSITE" id="PS01124"/>
    </source>
</evidence>
<dbReference type="AlphaFoldDB" id="A0A7G9WKX6"/>
<dbReference type="RefSeq" id="WP_212508404.1">
    <property type="nucleotide sequence ID" value="NZ_CP060696.1"/>
</dbReference>
<dbReference type="EMBL" id="CP060696">
    <property type="protein sequence ID" value="QNO19338.1"/>
    <property type="molecule type" value="Genomic_DNA"/>
</dbReference>
<dbReference type="PROSITE" id="PS01124">
    <property type="entry name" value="HTH_ARAC_FAMILY_2"/>
    <property type="match status" value="1"/>
</dbReference>
<dbReference type="PANTHER" id="PTHR43280">
    <property type="entry name" value="ARAC-FAMILY TRANSCRIPTIONAL REGULATOR"/>
    <property type="match status" value="1"/>
</dbReference>
<dbReference type="PANTHER" id="PTHR43280:SF28">
    <property type="entry name" value="HTH-TYPE TRANSCRIPTIONAL ACTIVATOR RHAS"/>
    <property type="match status" value="1"/>
</dbReference>
<reference evidence="5 6" key="1">
    <citation type="submission" date="2020-08" db="EMBL/GenBank/DDBJ databases">
        <authorList>
            <person name="Ren C."/>
            <person name="Gu Y."/>
            <person name="Xu Y."/>
        </authorList>
    </citation>
    <scope>NUCLEOTIDE SEQUENCE [LARGE SCALE GENOMIC DNA]</scope>
    <source>
        <strain evidence="5 6">LBM18003</strain>
    </source>
</reference>
<dbReference type="Pfam" id="PF12833">
    <property type="entry name" value="HTH_18"/>
    <property type="match status" value="1"/>
</dbReference>
<evidence type="ECO:0000256" key="3">
    <source>
        <dbReference type="ARBA" id="ARBA00023163"/>
    </source>
</evidence>
<protein>
    <submittedName>
        <fullName evidence="5">Helix-turn-helix transcriptional regulator</fullName>
    </submittedName>
</protein>
<dbReference type="GO" id="GO:0003700">
    <property type="term" value="F:DNA-binding transcription factor activity"/>
    <property type="evidence" value="ECO:0007669"/>
    <property type="project" value="InterPro"/>
</dbReference>
<accession>A0A7G9WKX6</accession>
<dbReference type="Proteomes" id="UP000516046">
    <property type="component" value="Chromosome"/>
</dbReference>
<evidence type="ECO:0000256" key="2">
    <source>
        <dbReference type="ARBA" id="ARBA00023125"/>
    </source>
</evidence>
<dbReference type="SMART" id="SM00342">
    <property type="entry name" value="HTH_ARAC"/>
    <property type="match status" value="1"/>
</dbReference>
<sequence length="161" mass="18654">MSKATYLKVTNLLTEAVQASNMHLEQYKILCSCRLLEILSAISTDISETVIPTHKNMTAQKVQEILDFIHHEYANHLTSESISEQFGMNFDYLNRIFKANTGITIFDYLCSIRLNHAKDMLMAGNKKLFEIAVQTGFRDEYYFSRVFHKKTGMTPRQFAKR</sequence>
<name>A0A7G9WKX6_9FIRM</name>
<organism evidence="5 6">
    <name type="scientific">Caproicibacterium amylolyticum</name>
    <dbReference type="NCBI Taxonomy" id="2766537"/>
    <lineage>
        <taxon>Bacteria</taxon>
        <taxon>Bacillati</taxon>
        <taxon>Bacillota</taxon>
        <taxon>Clostridia</taxon>
        <taxon>Eubacteriales</taxon>
        <taxon>Oscillospiraceae</taxon>
        <taxon>Caproicibacterium</taxon>
    </lineage>
</organism>
<gene>
    <name evidence="5" type="ORF">H6X83_07010</name>
</gene>
<evidence type="ECO:0000313" key="6">
    <source>
        <dbReference type="Proteomes" id="UP000516046"/>
    </source>
</evidence>
<keyword evidence="6" id="KW-1185">Reference proteome</keyword>
<keyword evidence="3" id="KW-0804">Transcription</keyword>
<evidence type="ECO:0000313" key="5">
    <source>
        <dbReference type="EMBL" id="QNO19338.1"/>
    </source>
</evidence>
<evidence type="ECO:0000256" key="1">
    <source>
        <dbReference type="ARBA" id="ARBA00023015"/>
    </source>
</evidence>
<proteinExistence type="predicted"/>
<dbReference type="KEGG" id="caml:H6X83_07010"/>